<protein>
    <recommendedName>
        <fullName evidence="4">HD domain-containing protein</fullName>
    </recommendedName>
</protein>
<dbReference type="InterPro" id="IPR003607">
    <property type="entry name" value="HD/PDEase_dom"/>
</dbReference>
<dbReference type="Pfam" id="PF12627">
    <property type="entry name" value="PolyA_pol_RNAbd"/>
    <property type="match status" value="1"/>
</dbReference>
<dbReference type="EMBL" id="MHWT01000001">
    <property type="protein sequence ID" value="OHB13222.1"/>
    <property type="molecule type" value="Genomic_DNA"/>
</dbReference>
<feature type="compositionally biased region" description="Basic and acidic residues" evidence="3">
    <location>
        <begin position="309"/>
        <end position="329"/>
    </location>
</feature>
<dbReference type="PROSITE" id="PS51831">
    <property type="entry name" value="HD"/>
    <property type="match status" value="1"/>
</dbReference>
<dbReference type="AlphaFoldDB" id="A0A1G2UVE9"/>
<dbReference type="Pfam" id="PF01966">
    <property type="entry name" value="HD"/>
    <property type="match status" value="1"/>
</dbReference>
<dbReference type="NCBIfam" id="TIGR00277">
    <property type="entry name" value="HDIG"/>
    <property type="match status" value="1"/>
</dbReference>
<reference evidence="5 6" key="1">
    <citation type="journal article" date="2016" name="Nat. Commun.">
        <title>Thousands of microbial genomes shed light on interconnected biogeochemical processes in an aquifer system.</title>
        <authorList>
            <person name="Anantharaman K."/>
            <person name="Brown C.T."/>
            <person name="Hug L.A."/>
            <person name="Sharon I."/>
            <person name="Castelle C.J."/>
            <person name="Probst A.J."/>
            <person name="Thomas B.C."/>
            <person name="Singh A."/>
            <person name="Wilkins M.J."/>
            <person name="Karaoz U."/>
            <person name="Brodie E.L."/>
            <person name="Williams K.H."/>
            <person name="Hubbard S.S."/>
            <person name="Banfield J.F."/>
        </authorList>
    </citation>
    <scope>NUCLEOTIDE SEQUENCE [LARGE SCALE GENOMIC DNA]</scope>
</reference>
<dbReference type="Proteomes" id="UP000176558">
    <property type="component" value="Unassembled WGS sequence"/>
</dbReference>
<dbReference type="InterPro" id="IPR006674">
    <property type="entry name" value="HD_domain"/>
</dbReference>
<feature type="region of interest" description="Disordered" evidence="3">
    <location>
        <begin position="309"/>
        <end position="337"/>
    </location>
</feature>
<keyword evidence="2" id="KW-0547">Nucleotide-binding</keyword>
<sequence length="337" mass="38654">VGDPVARFTEDGLRMLRAVRLSAELLFEISPETEKAIFENSHLLKNISTERIRDEFTKMILSLEPMMALLRLKKLGLLPYIVPELEEGVGIEQTKTHAYDVFEHLLRSAQHAADKGYPLEIRLAALFHDISKPESRRKGKGAWTFYGHEVLGAHVTKKILERLKYPSKTIEKVVKLVRWHMFFSDTEQITLSAVRRMIVNVGGGESIWDLMNLRICDRIGTGRPKENPYRLRKYHAMIDEALRDPISVGMLKTNGSRLMEITKTQPGPKIGFILHALLEEVLEDPKKNTSEYLENRAKELFSLPEKELKALGESGKQTKEEADMEEVKKIRSSHWVK</sequence>
<dbReference type="Gene3D" id="1.10.246.80">
    <property type="match status" value="1"/>
</dbReference>
<dbReference type="SMART" id="SM00471">
    <property type="entry name" value="HDc"/>
    <property type="match status" value="1"/>
</dbReference>
<dbReference type="CDD" id="cd00077">
    <property type="entry name" value="HDc"/>
    <property type="match status" value="1"/>
</dbReference>
<dbReference type="InterPro" id="IPR050124">
    <property type="entry name" value="tRNA_CCA-adding_enzyme"/>
</dbReference>
<evidence type="ECO:0000256" key="1">
    <source>
        <dbReference type="ARBA" id="ARBA00007265"/>
    </source>
</evidence>
<dbReference type="InterPro" id="IPR032828">
    <property type="entry name" value="PolyA_RNA-bd"/>
</dbReference>
<dbReference type="Gene3D" id="1.10.3090.10">
    <property type="entry name" value="cca-adding enzyme, domain 2"/>
    <property type="match status" value="1"/>
</dbReference>
<evidence type="ECO:0000256" key="3">
    <source>
        <dbReference type="SAM" id="MobiDB-lite"/>
    </source>
</evidence>
<evidence type="ECO:0000259" key="4">
    <source>
        <dbReference type="PROSITE" id="PS51831"/>
    </source>
</evidence>
<name>A0A1G2UVE9_9BACT</name>
<evidence type="ECO:0000313" key="5">
    <source>
        <dbReference type="EMBL" id="OHB13222.1"/>
    </source>
</evidence>
<dbReference type="InterPro" id="IPR006675">
    <property type="entry name" value="HDIG_dom"/>
</dbReference>
<organism evidence="5 6">
    <name type="scientific">Candidatus Zambryskibacteria bacterium RIFCSPLOWO2_12_FULL_39_23</name>
    <dbReference type="NCBI Taxonomy" id="1802776"/>
    <lineage>
        <taxon>Bacteria</taxon>
        <taxon>Candidatus Zambryskiibacteriota</taxon>
    </lineage>
</organism>
<feature type="non-terminal residue" evidence="5">
    <location>
        <position position="1"/>
    </location>
</feature>
<gene>
    <name evidence="5" type="ORF">A3G99_01180</name>
</gene>
<proteinExistence type="inferred from homology"/>
<comment type="caution">
    <text evidence="5">The sequence shown here is derived from an EMBL/GenBank/DDBJ whole genome shotgun (WGS) entry which is preliminary data.</text>
</comment>
<dbReference type="PANTHER" id="PTHR47545">
    <property type="entry name" value="MULTIFUNCTIONAL CCA PROTEIN"/>
    <property type="match status" value="1"/>
</dbReference>
<evidence type="ECO:0000313" key="6">
    <source>
        <dbReference type="Proteomes" id="UP000176558"/>
    </source>
</evidence>
<feature type="domain" description="HD" evidence="4">
    <location>
        <begin position="101"/>
        <end position="222"/>
    </location>
</feature>
<dbReference type="PANTHER" id="PTHR47545:SF2">
    <property type="entry name" value="CC-ADDING TRNA NUCLEOTIDYLTRANSFERASE"/>
    <property type="match status" value="1"/>
</dbReference>
<comment type="similarity">
    <text evidence="1">Belongs to the tRNA nucleotidyltransferase/poly(A) polymerase family.</text>
</comment>
<dbReference type="SUPFAM" id="SSF81891">
    <property type="entry name" value="Poly A polymerase C-terminal region-like"/>
    <property type="match status" value="1"/>
</dbReference>
<accession>A0A1G2UVE9</accession>
<dbReference type="GO" id="GO:0000166">
    <property type="term" value="F:nucleotide binding"/>
    <property type="evidence" value="ECO:0007669"/>
    <property type="project" value="UniProtKB-KW"/>
</dbReference>
<evidence type="ECO:0000256" key="2">
    <source>
        <dbReference type="ARBA" id="ARBA00022741"/>
    </source>
</evidence>